<sequence length="309" mass="34533">MTTQLSPAPPVTHITYDTPINVGTTTTTTTTTTSTKNKSNNTISSMTTATPRSPPNTDEMSRYEHTDDDDDLPSPTTSSSNSHIKGPNRHRINSSDIPRTYSGLYGSGGSNGDLLPFELSRNLNTDWFDNANGPGLLVLYLSIIIIFQLAIMAITPVYASFTITNIVHGVVTITYLHWIKGSPNFYEQGEMNAMTFWEQLTSKPNDAKICPRRENRRRVLLLIPTLLCYVGCHFGYYELKLSVINVIVWCWCIISKMPFMNGVRVLGYNRTVGIDDNVMGDDDDEDCCDDYENDGDVGLNLDMDTKKDR</sequence>
<comment type="subcellular location">
    <subcellularLocation>
        <location evidence="1">Membrane</location>
        <topology evidence="1">Multi-pass membrane protein</topology>
    </subcellularLocation>
</comment>
<name>A0A7S4RMJ7_9STRA</name>
<evidence type="ECO:0000256" key="3">
    <source>
        <dbReference type="ARBA" id="ARBA00022989"/>
    </source>
</evidence>
<feature type="transmembrane region" description="Helical" evidence="6">
    <location>
        <begin position="219"/>
        <end position="237"/>
    </location>
</feature>
<dbReference type="EMBL" id="HBNS01025958">
    <property type="protein sequence ID" value="CAE4617829.1"/>
    <property type="molecule type" value="Transcribed_RNA"/>
</dbReference>
<dbReference type="Pfam" id="PF04061">
    <property type="entry name" value="ORMDL"/>
    <property type="match status" value="1"/>
</dbReference>
<keyword evidence="4 6" id="KW-0472">Membrane</keyword>
<evidence type="ECO:0000256" key="4">
    <source>
        <dbReference type="ARBA" id="ARBA00023136"/>
    </source>
</evidence>
<feature type="transmembrane region" description="Helical" evidence="6">
    <location>
        <begin position="157"/>
        <end position="178"/>
    </location>
</feature>
<feature type="compositionally biased region" description="Low complexity" evidence="5">
    <location>
        <begin position="24"/>
        <end position="48"/>
    </location>
</feature>
<keyword evidence="3 6" id="KW-1133">Transmembrane helix</keyword>
<proteinExistence type="predicted"/>
<evidence type="ECO:0000256" key="2">
    <source>
        <dbReference type="ARBA" id="ARBA00022692"/>
    </source>
</evidence>
<feature type="compositionally biased region" description="Polar residues" evidence="5">
    <location>
        <begin position="49"/>
        <end position="58"/>
    </location>
</feature>
<organism evidence="7">
    <name type="scientific">Ditylum brightwellii</name>
    <dbReference type="NCBI Taxonomy" id="49249"/>
    <lineage>
        <taxon>Eukaryota</taxon>
        <taxon>Sar</taxon>
        <taxon>Stramenopiles</taxon>
        <taxon>Ochrophyta</taxon>
        <taxon>Bacillariophyta</taxon>
        <taxon>Mediophyceae</taxon>
        <taxon>Lithodesmiophycidae</taxon>
        <taxon>Lithodesmiales</taxon>
        <taxon>Lithodesmiaceae</taxon>
        <taxon>Ditylum</taxon>
    </lineage>
</organism>
<feature type="transmembrane region" description="Helical" evidence="6">
    <location>
        <begin position="131"/>
        <end position="151"/>
    </location>
</feature>
<evidence type="ECO:0000256" key="5">
    <source>
        <dbReference type="SAM" id="MobiDB-lite"/>
    </source>
</evidence>
<gene>
    <name evidence="7" type="ORF">DBRI00130_LOCUS20469</name>
</gene>
<dbReference type="AlphaFoldDB" id="A0A7S4RMJ7"/>
<evidence type="ECO:0000313" key="7">
    <source>
        <dbReference type="EMBL" id="CAE4617829.1"/>
    </source>
</evidence>
<protein>
    <submittedName>
        <fullName evidence="7">Uncharacterized protein</fullName>
    </submittedName>
</protein>
<accession>A0A7S4RMJ7</accession>
<evidence type="ECO:0000256" key="1">
    <source>
        <dbReference type="ARBA" id="ARBA00004141"/>
    </source>
</evidence>
<evidence type="ECO:0000256" key="6">
    <source>
        <dbReference type="SAM" id="Phobius"/>
    </source>
</evidence>
<reference evidence="7" key="1">
    <citation type="submission" date="2021-01" db="EMBL/GenBank/DDBJ databases">
        <authorList>
            <person name="Corre E."/>
            <person name="Pelletier E."/>
            <person name="Niang G."/>
            <person name="Scheremetjew M."/>
            <person name="Finn R."/>
            <person name="Kale V."/>
            <person name="Holt S."/>
            <person name="Cochrane G."/>
            <person name="Meng A."/>
            <person name="Brown T."/>
            <person name="Cohen L."/>
        </authorList>
    </citation>
    <scope>NUCLEOTIDE SEQUENCE</scope>
    <source>
        <strain evidence="7">GSO104</strain>
    </source>
</reference>
<keyword evidence="2 6" id="KW-0812">Transmembrane</keyword>
<dbReference type="PANTHER" id="PTHR12665">
    <property type="entry name" value="ORMDL PROTEINS"/>
    <property type="match status" value="1"/>
</dbReference>
<feature type="transmembrane region" description="Helical" evidence="6">
    <location>
        <begin position="243"/>
        <end position="260"/>
    </location>
</feature>
<dbReference type="GO" id="GO:0005789">
    <property type="term" value="C:endoplasmic reticulum membrane"/>
    <property type="evidence" value="ECO:0007669"/>
    <property type="project" value="InterPro"/>
</dbReference>
<dbReference type="InterPro" id="IPR007203">
    <property type="entry name" value="ORMDL"/>
</dbReference>
<feature type="compositionally biased region" description="Low complexity" evidence="5">
    <location>
        <begin position="73"/>
        <end position="82"/>
    </location>
</feature>
<feature type="region of interest" description="Disordered" evidence="5">
    <location>
        <begin position="1"/>
        <end position="97"/>
    </location>
</feature>